<dbReference type="AlphaFoldDB" id="M0BNS9"/>
<protein>
    <submittedName>
        <fullName evidence="1">Uncharacterized protein</fullName>
    </submittedName>
</protein>
<reference evidence="1 2" key="1">
    <citation type="journal article" date="2014" name="PLoS Genet.">
        <title>Phylogenetically driven sequencing of extremely halophilic archaea reveals strategies for static and dynamic osmo-response.</title>
        <authorList>
            <person name="Becker E.A."/>
            <person name="Seitzer P.M."/>
            <person name="Tritt A."/>
            <person name="Larsen D."/>
            <person name="Krusor M."/>
            <person name="Yao A.I."/>
            <person name="Wu D."/>
            <person name="Madern D."/>
            <person name="Eisen J.A."/>
            <person name="Darling A.E."/>
            <person name="Facciotti M.T."/>
        </authorList>
    </citation>
    <scope>NUCLEOTIDE SEQUENCE [LARGE SCALE GENOMIC DNA]</scope>
    <source>
        <strain evidence="1 2">JCM 14624</strain>
    </source>
</reference>
<keyword evidence="2" id="KW-1185">Reference proteome</keyword>
<evidence type="ECO:0000313" key="2">
    <source>
        <dbReference type="Proteomes" id="UP000011560"/>
    </source>
</evidence>
<organism evidence="1 2">
    <name type="scientific">Halovivax asiaticus JCM 14624</name>
    <dbReference type="NCBI Taxonomy" id="1227490"/>
    <lineage>
        <taxon>Archaea</taxon>
        <taxon>Methanobacteriati</taxon>
        <taxon>Methanobacteriota</taxon>
        <taxon>Stenosarchaea group</taxon>
        <taxon>Halobacteria</taxon>
        <taxon>Halobacteriales</taxon>
        <taxon>Natrialbaceae</taxon>
        <taxon>Halovivax</taxon>
    </lineage>
</organism>
<sequence length="398" mass="45002">MEILPRDYRNNGQKLSKDQYLQIANEVQDWAEIIGPSTISAALPLNPDVLLDRYAQIAPISNALIEQTEALLAQRPPVEVERIERHGPEPRGRIKPNQTMRKAAQRSGEVVSTEVNFTPDTLQNRLLVRFHAELAGKMVQLSEAYPQYGEMFESQLSYHQHLLEQRIFNKLRDVALETDFADAAVLSQLRDQADQAFQVIVDLWEAYLQNANLELALANNFTSALKPLSNTYELWCLRLLLEVLSDLTGQQPSQRLQGTYDFPGDITLHYNQSGDRPRGSKDQSGLVSQYFRTELNLGRGSGFPDFAITQDGDGLWVADAKFKHQKKLDDHRQVLAYAVDLLRPSKDATAALLYGSTEVDETEGEVREYTFIRRSIHPDAHLDPQTALSKQLKSTLSL</sequence>
<comment type="caution">
    <text evidence="1">The sequence shown here is derived from an EMBL/GenBank/DDBJ whole genome shotgun (WGS) entry which is preliminary data.</text>
</comment>
<name>M0BNS9_9EURY</name>
<evidence type="ECO:0000313" key="1">
    <source>
        <dbReference type="EMBL" id="ELZ12531.1"/>
    </source>
</evidence>
<gene>
    <name evidence="1" type="ORF">C479_04022</name>
</gene>
<dbReference type="STRING" id="1227490.C479_04022"/>
<dbReference type="EMBL" id="AOIQ01000008">
    <property type="protein sequence ID" value="ELZ12531.1"/>
    <property type="molecule type" value="Genomic_DNA"/>
</dbReference>
<accession>M0BNS9</accession>
<dbReference type="Proteomes" id="UP000011560">
    <property type="component" value="Unassembled WGS sequence"/>
</dbReference>
<proteinExistence type="predicted"/>